<dbReference type="Gene3D" id="3.40.50.1260">
    <property type="entry name" value="Phosphoglycerate kinase, N-terminal domain"/>
    <property type="match status" value="2"/>
</dbReference>
<comment type="subcellular location">
    <subcellularLocation>
        <location evidence="13">Cytoplasm</location>
    </subcellularLocation>
</comment>
<dbReference type="GO" id="GO:0006094">
    <property type="term" value="P:gluconeogenesis"/>
    <property type="evidence" value="ECO:0007669"/>
    <property type="project" value="TreeGrafter"/>
</dbReference>
<dbReference type="GO" id="GO:0005524">
    <property type="term" value="F:ATP binding"/>
    <property type="evidence" value="ECO:0007669"/>
    <property type="project" value="UniProtKB-KW"/>
</dbReference>
<dbReference type="GO" id="GO:0043531">
    <property type="term" value="F:ADP binding"/>
    <property type="evidence" value="ECO:0007669"/>
    <property type="project" value="TreeGrafter"/>
</dbReference>
<evidence type="ECO:0000256" key="6">
    <source>
        <dbReference type="ARBA" id="ARBA00016471"/>
    </source>
</evidence>
<name>A0A1F7UP61_9BACT</name>
<dbReference type="InterPro" id="IPR015824">
    <property type="entry name" value="Phosphoglycerate_kinase_N"/>
</dbReference>
<comment type="subunit">
    <text evidence="4 13">Monomer.</text>
</comment>
<feature type="binding site" evidence="13">
    <location>
        <position position="154"/>
    </location>
    <ligand>
        <name>substrate</name>
    </ligand>
</feature>
<dbReference type="SUPFAM" id="SSF53748">
    <property type="entry name" value="Phosphoglycerate kinase"/>
    <property type="match status" value="1"/>
</dbReference>
<evidence type="ECO:0000256" key="14">
    <source>
        <dbReference type="PIRSR" id="PIRSR000724-2"/>
    </source>
</evidence>
<sequence>MNLRSIKEIKNIRGKRVLVRVDFNIPLEHGKLADDTRIKAAAPTIKWLVEKGAKVILMSHFGQPRKKGLRNKDKGLSMIVERLGKLLKRDVKLIEEWDFATIGKTVKKMKAGQVFMLPNLRLHPGEEKNNEAFAKELANLGQIYVNEAFSVCHREHASIVGVPKFLPRYAGVRLIEEVETLGRVLHEARLPLIVLIGGAKITDKIAMIKTMTDKASAILVGGALANHFFKAQGYQIGASVVDPKGVKIAKTLLKNKKIILPRDVVVGTKDGKVAKVAEVTNESKALCFKPYAILDIGPKTILRFSHFIKTAQTLVWNGPMGLYEVKRFSHGTVALGRLFAARSKGIAFGVAGGGETIDALKKTGMAQYVDFISTGGGAMLEYLGGEELPGIKELSY</sequence>
<keyword evidence="8 13" id="KW-0808">Transferase</keyword>
<dbReference type="UniPathway" id="UPA00109">
    <property type="reaction ID" value="UER00185"/>
</dbReference>
<dbReference type="InterPro" id="IPR001576">
    <property type="entry name" value="Phosphoglycerate_kinase"/>
</dbReference>
<evidence type="ECO:0000256" key="4">
    <source>
        <dbReference type="ARBA" id="ARBA00011245"/>
    </source>
</evidence>
<dbReference type="AlphaFoldDB" id="A0A1F7UP61"/>
<keyword evidence="9 13" id="KW-0547">Nucleotide-binding</keyword>
<feature type="binding site" evidence="13">
    <location>
        <begin position="22"/>
        <end position="24"/>
    </location>
    <ligand>
        <name>substrate</name>
    </ligand>
</feature>
<comment type="catalytic activity">
    <reaction evidence="1 13 15">
        <text>(2R)-3-phosphoglycerate + ATP = (2R)-3-phospho-glyceroyl phosphate + ADP</text>
        <dbReference type="Rhea" id="RHEA:14801"/>
        <dbReference type="ChEBI" id="CHEBI:30616"/>
        <dbReference type="ChEBI" id="CHEBI:57604"/>
        <dbReference type="ChEBI" id="CHEBI:58272"/>
        <dbReference type="ChEBI" id="CHEBI:456216"/>
        <dbReference type="EC" id="2.7.2.3"/>
    </reaction>
</comment>
<dbReference type="HAMAP" id="MF_00145">
    <property type="entry name" value="Phosphoglyc_kinase"/>
    <property type="match status" value="1"/>
</dbReference>
<comment type="pathway">
    <text evidence="2 13">Carbohydrate degradation; glycolysis; pyruvate from D-glyceraldehyde 3-phosphate: step 2/5.</text>
</comment>
<gene>
    <name evidence="13" type="primary">pgk</name>
    <name evidence="16" type="ORF">A3B21_01670</name>
</gene>
<dbReference type="STRING" id="1802401.A3B21_01670"/>
<proteinExistence type="inferred from homology"/>
<evidence type="ECO:0000256" key="13">
    <source>
        <dbReference type="HAMAP-Rule" id="MF_00145"/>
    </source>
</evidence>
<feature type="binding site" evidence="13">
    <location>
        <position position="37"/>
    </location>
    <ligand>
        <name>substrate</name>
    </ligand>
</feature>
<keyword evidence="7 13" id="KW-0963">Cytoplasm</keyword>
<dbReference type="PANTHER" id="PTHR11406">
    <property type="entry name" value="PHOSPHOGLYCERATE KINASE"/>
    <property type="match status" value="1"/>
</dbReference>
<evidence type="ECO:0000256" key="7">
    <source>
        <dbReference type="ARBA" id="ARBA00022490"/>
    </source>
</evidence>
<comment type="similarity">
    <text evidence="3 13 15">Belongs to the phosphoglycerate kinase family.</text>
</comment>
<keyword evidence="10 13" id="KW-0418">Kinase</keyword>
<dbReference type="EMBL" id="MGEJ01000014">
    <property type="protein sequence ID" value="OGL80062.1"/>
    <property type="molecule type" value="Genomic_DNA"/>
</dbReference>
<dbReference type="EC" id="2.7.2.3" evidence="5 13"/>
<dbReference type="Pfam" id="PF00162">
    <property type="entry name" value="PGK"/>
    <property type="match status" value="1"/>
</dbReference>
<accession>A0A1F7UP61</accession>
<feature type="binding site" evidence="13">
    <location>
        <position position="121"/>
    </location>
    <ligand>
        <name>substrate</name>
    </ligand>
</feature>
<evidence type="ECO:0000256" key="8">
    <source>
        <dbReference type="ARBA" id="ARBA00022679"/>
    </source>
</evidence>
<evidence type="ECO:0000256" key="15">
    <source>
        <dbReference type="RuleBase" id="RU000532"/>
    </source>
</evidence>
<dbReference type="FunFam" id="3.40.50.1260:FF:000031">
    <property type="entry name" value="Phosphoglycerate kinase 1"/>
    <property type="match status" value="1"/>
</dbReference>
<feature type="binding site" evidence="13 14">
    <location>
        <position position="204"/>
    </location>
    <ligand>
        <name>ATP</name>
        <dbReference type="ChEBI" id="CHEBI:30616"/>
    </ligand>
</feature>
<dbReference type="GO" id="GO:0006096">
    <property type="term" value="P:glycolytic process"/>
    <property type="evidence" value="ECO:0007669"/>
    <property type="project" value="UniProtKB-UniRule"/>
</dbReference>
<reference evidence="16 17" key="1">
    <citation type="journal article" date="2016" name="Nat. Commun.">
        <title>Thousands of microbial genomes shed light on interconnected biogeochemical processes in an aquifer system.</title>
        <authorList>
            <person name="Anantharaman K."/>
            <person name="Brown C.T."/>
            <person name="Hug L.A."/>
            <person name="Sharon I."/>
            <person name="Castelle C.J."/>
            <person name="Probst A.J."/>
            <person name="Thomas B.C."/>
            <person name="Singh A."/>
            <person name="Wilkins M.J."/>
            <person name="Karaoz U."/>
            <person name="Brodie E.L."/>
            <person name="Williams K.H."/>
            <person name="Hubbard S.S."/>
            <person name="Banfield J.F."/>
        </authorList>
    </citation>
    <scope>NUCLEOTIDE SEQUENCE [LARGE SCALE GENOMIC DNA]</scope>
</reference>
<organism evidence="16 17">
    <name type="scientific">Candidatus Uhrbacteria bacterium RIFCSPLOWO2_01_FULL_47_24</name>
    <dbReference type="NCBI Taxonomy" id="1802401"/>
    <lineage>
        <taxon>Bacteria</taxon>
        <taxon>Candidatus Uhriibacteriota</taxon>
    </lineage>
</organism>
<evidence type="ECO:0000313" key="16">
    <source>
        <dbReference type="EMBL" id="OGL80062.1"/>
    </source>
</evidence>
<keyword evidence="11 13" id="KW-0067">ATP-binding</keyword>
<evidence type="ECO:0000256" key="12">
    <source>
        <dbReference type="ARBA" id="ARBA00023152"/>
    </source>
</evidence>
<dbReference type="GO" id="GO:0005829">
    <property type="term" value="C:cytosol"/>
    <property type="evidence" value="ECO:0007669"/>
    <property type="project" value="TreeGrafter"/>
</dbReference>
<dbReference type="PRINTS" id="PR00477">
    <property type="entry name" value="PHGLYCKINASE"/>
</dbReference>
<comment type="caution">
    <text evidence="13">Lacks conserved residue(s) required for the propagation of feature annotation.</text>
</comment>
<dbReference type="Proteomes" id="UP000176897">
    <property type="component" value="Unassembled WGS sequence"/>
</dbReference>
<dbReference type="GO" id="GO:0004618">
    <property type="term" value="F:phosphoglycerate kinase activity"/>
    <property type="evidence" value="ECO:0007669"/>
    <property type="project" value="UniProtKB-UniRule"/>
</dbReference>
<evidence type="ECO:0000256" key="10">
    <source>
        <dbReference type="ARBA" id="ARBA00022777"/>
    </source>
</evidence>
<feature type="binding site" evidence="13">
    <location>
        <begin position="353"/>
        <end position="356"/>
    </location>
    <ligand>
        <name>ATP</name>
        <dbReference type="ChEBI" id="CHEBI:30616"/>
    </ligand>
</feature>
<feature type="binding site" evidence="13 14">
    <location>
        <position position="324"/>
    </location>
    <ligand>
        <name>ATP</name>
        <dbReference type="ChEBI" id="CHEBI:30616"/>
    </ligand>
</feature>
<dbReference type="PANTHER" id="PTHR11406:SF23">
    <property type="entry name" value="PHOSPHOGLYCERATE KINASE 1, CHLOROPLASTIC-RELATED"/>
    <property type="match status" value="1"/>
</dbReference>
<evidence type="ECO:0000256" key="5">
    <source>
        <dbReference type="ARBA" id="ARBA00013061"/>
    </source>
</evidence>
<protein>
    <recommendedName>
        <fullName evidence="6 13">Phosphoglycerate kinase</fullName>
        <ecNumber evidence="5 13">2.7.2.3</ecNumber>
    </recommendedName>
</protein>
<evidence type="ECO:0000256" key="9">
    <source>
        <dbReference type="ARBA" id="ARBA00022741"/>
    </source>
</evidence>
<comment type="caution">
    <text evidence="16">The sequence shown here is derived from an EMBL/GenBank/DDBJ whole genome shotgun (WGS) entry which is preliminary data.</text>
</comment>
<evidence type="ECO:0000256" key="11">
    <source>
        <dbReference type="ARBA" id="ARBA00022840"/>
    </source>
</evidence>
<keyword evidence="12 13" id="KW-0324">Glycolysis</keyword>
<evidence type="ECO:0000256" key="2">
    <source>
        <dbReference type="ARBA" id="ARBA00004838"/>
    </source>
</evidence>
<evidence type="ECO:0000313" key="17">
    <source>
        <dbReference type="Proteomes" id="UP000176897"/>
    </source>
</evidence>
<dbReference type="InterPro" id="IPR036043">
    <property type="entry name" value="Phosphoglycerate_kinase_sf"/>
</dbReference>
<evidence type="ECO:0000256" key="3">
    <source>
        <dbReference type="ARBA" id="ARBA00008982"/>
    </source>
</evidence>
<dbReference type="FunFam" id="3.40.50.1260:FF:000006">
    <property type="entry name" value="Phosphoglycerate kinase"/>
    <property type="match status" value="1"/>
</dbReference>
<dbReference type="PIRSF" id="PIRSF000724">
    <property type="entry name" value="Pgk"/>
    <property type="match status" value="1"/>
</dbReference>
<evidence type="ECO:0000256" key="1">
    <source>
        <dbReference type="ARBA" id="ARBA00000642"/>
    </source>
</evidence>